<organism evidence="5 6">
    <name type="scientific">Saccoglossus kowalevskii</name>
    <name type="common">Acorn worm</name>
    <dbReference type="NCBI Taxonomy" id="10224"/>
    <lineage>
        <taxon>Eukaryota</taxon>
        <taxon>Metazoa</taxon>
        <taxon>Hemichordata</taxon>
        <taxon>Enteropneusta</taxon>
        <taxon>Harrimaniidae</taxon>
        <taxon>Saccoglossus</taxon>
    </lineage>
</organism>
<dbReference type="RefSeq" id="XP_006824718.1">
    <property type="nucleotide sequence ID" value="XM_006824655.1"/>
</dbReference>
<reference evidence="6" key="1">
    <citation type="submission" date="2025-08" db="UniProtKB">
        <authorList>
            <consortium name="RefSeq"/>
        </authorList>
    </citation>
    <scope>IDENTIFICATION</scope>
    <source>
        <tissue evidence="6">Testes</tissue>
    </source>
</reference>
<dbReference type="PANTHER" id="PTHR42904:SF6">
    <property type="entry name" value="NAD-CAPPED RNA HYDROLASE NUDT12"/>
    <property type="match status" value="1"/>
</dbReference>
<dbReference type="Proteomes" id="UP000694865">
    <property type="component" value="Unplaced"/>
</dbReference>
<evidence type="ECO:0000259" key="3">
    <source>
        <dbReference type="Pfam" id="PF09296"/>
    </source>
</evidence>
<dbReference type="InterPro" id="IPR015376">
    <property type="entry name" value="Znr_NADH_PPase"/>
</dbReference>
<comment type="cofactor">
    <cofactor evidence="1">
        <name>Mg(2+)</name>
        <dbReference type="ChEBI" id="CHEBI:18420"/>
    </cofactor>
</comment>
<dbReference type="GeneID" id="102810122"/>
<dbReference type="Gene3D" id="3.90.79.20">
    <property type="match status" value="1"/>
</dbReference>
<evidence type="ECO:0000256" key="2">
    <source>
        <dbReference type="ARBA" id="ARBA00022801"/>
    </source>
</evidence>
<dbReference type="InterPro" id="IPR015375">
    <property type="entry name" value="NADH_PPase-like_N"/>
</dbReference>
<evidence type="ECO:0000256" key="1">
    <source>
        <dbReference type="ARBA" id="ARBA00001946"/>
    </source>
</evidence>
<feature type="domain" description="NADH pyrophosphatase-like N-terminal" evidence="3">
    <location>
        <begin position="74"/>
        <end position="188"/>
    </location>
</feature>
<name>A0ABM0MXH7_SACKO</name>
<dbReference type="SUPFAM" id="SSF55811">
    <property type="entry name" value="Nudix"/>
    <property type="match status" value="1"/>
</dbReference>
<dbReference type="InterPro" id="IPR050241">
    <property type="entry name" value="NAD-cap_RNA_hydrolase_NudC"/>
</dbReference>
<dbReference type="Pfam" id="PF09297">
    <property type="entry name" value="Zn_ribbon_NUD"/>
    <property type="match status" value="1"/>
</dbReference>
<feature type="non-terminal residue" evidence="6">
    <location>
        <position position="1"/>
    </location>
</feature>
<accession>A0ABM0MXH7</accession>
<gene>
    <name evidence="6" type="primary">LOC102810122</name>
</gene>
<proteinExistence type="predicted"/>
<dbReference type="InterPro" id="IPR015797">
    <property type="entry name" value="NUDIX_hydrolase-like_dom_sf"/>
</dbReference>
<keyword evidence="2" id="KW-0378">Hydrolase</keyword>
<sequence>CIYDAVSNSGQSALDIAKFWNHVNVIRVFEDHPRTSYKDKEAPTNFFGYNPLDRCAVKRSDDKWLESTLQKDDSVFLLYSNSYPLVKFDPNGKPQLCQFRYNNIRSIIDNTTTKPNIIFLGAKCKEQEGSNDFNEAWFAVDATGVPTEQITDLAPGAEYLSGAGGLRLMQLHESIAGIVAQGRSLLAWHARYKFCPTCGNKTFLTEAGYKRKCENDECINHREIHNSSYPRTDPVVIMLVVSSGGDKCLLGRAKSWPPGMYFCLAGFMEPAGFIEPGMYFCLAGFIEPCMYFCLAGFKEPGMNTCLAGFMEPAMNTCLAGFMEPAMYLCLAGFKEPAMYSCIAGFKEPGITSV</sequence>
<evidence type="ECO:0000259" key="4">
    <source>
        <dbReference type="Pfam" id="PF09297"/>
    </source>
</evidence>
<dbReference type="PANTHER" id="PTHR42904">
    <property type="entry name" value="NUDIX HYDROLASE, NUDC SUBFAMILY"/>
    <property type="match status" value="1"/>
</dbReference>
<evidence type="ECO:0000313" key="6">
    <source>
        <dbReference type="RefSeq" id="XP_006824718.1"/>
    </source>
</evidence>
<protein>
    <submittedName>
        <fullName evidence="6">Peroxisomal NADH pyrophosphatase NUDT12-like</fullName>
    </submittedName>
</protein>
<keyword evidence="5" id="KW-1185">Reference proteome</keyword>
<feature type="domain" description="Zinc ribbon NADH pyrophosphatase" evidence="4">
    <location>
        <begin position="191"/>
        <end position="216"/>
    </location>
</feature>
<dbReference type="Pfam" id="PF09296">
    <property type="entry name" value="NUDIX-like"/>
    <property type="match status" value="1"/>
</dbReference>
<evidence type="ECO:0000313" key="5">
    <source>
        <dbReference type="Proteomes" id="UP000694865"/>
    </source>
</evidence>